<dbReference type="InterPro" id="IPR003352">
    <property type="entry name" value="PTS_EIIC"/>
</dbReference>
<keyword evidence="7 9" id="KW-1133">Transmembrane helix</keyword>
<dbReference type="GO" id="GO:0008982">
    <property type="term" value="F:protein-N(PI)-phosphohistidine-sugar phosphotransferase activity"/>
    <property type="evidence" value="ECO:0007669"/>
    <property type="project" value="InterPro"/>
</dbReference>
<feature type="transmembrane region" description="Helical" evidence="9">
    <location>
        <begin position="117"/>
        <end position="140"/>
    </location>
</feature>
<feature type="transmembrane region" description="Helical" evidence="9">
    <location>
        <begin position="152"/>
        <end position="173"/>
    </location>
</feature>
<feature type="transmembrane region" description="Helical" evidence="9">
    <location>
        <begin position="179"/>
        <end position="199"/>
    </location>
</feature>
<proteinExistence type="predicted"/>
<dbReference type="GO" id="GO:0009401">
    <property type="term" value="P:phosphoenolpyruvate-dependent sugar phosphotransferase system"/>
    <property type="evidence" value="ECO:0007669"/>
    <property type="project" value="UniProtKB-KW"/>
</dbReference>
<dbReference type="AlphaFoldDB" id="A0A9D2LTX5"/>
<feature type="transmembrane region" description="Helical" evidence="9">
    <location>
        <begin position="78"/>
        <end position="97"/>
    </location>
</feature>
<feature type="transmembrane region" description="Helical" evidence="9">
    <location>
        <begin position="206"/>
        <end position="225"/>
    </location>
</feature>
<evidence type="ECO:0000259" key="10">
    <source>
        <dbReference type="PROSITE" id="PS51103"/>
    </source>
</evidence>
<dbReference type="EMBL" id="DWYZ01000207">
    <property type="protein sequence ID" value="HJB29317.1"/>
    <property type="molecule type" value="Genomic_DNA"/>
</dbReference>
<evidence type="ECO:0000256" key="2">
    <source>
        <dbReference type="ARBA" id="ARBA00022448"/>
    </source>
</evidence>
<feature type="transmembrane region" description="Helical" evidence="9">
    <location>
        <begin position="231"/>
        <end position="251"/>
    </location>
</feature>
<protein>
    <submittedName>
        <fullName evidence="11">PTS transporter subunit EIIC</fullName>
    </submittedName>
</protein>
<dbReference type="GO" id="GO:0005886">
    <property type="term" value="C:plasma membrane"/>
    <property type="evidence" value="ECO:0007669"/>
    <property type="project" value="UniProtKB-SubCell"/>
</dbReference>
<evidence type="ECO:0000256" key="8">
    <source>
        <dbReference type="ARBA" id="ARBA00023136"/>
    </source>
</evidence>
<evidence type="ECO:0000313" key="12">
    <source>
        <dbReference type="Proteomes" id="UP000823842"/>
    </source>
</evidence>
<feature type="transmembrane region" description="Helical" evidence="9">
    <location>
        <begin position="288"/>
        <end position="308"/>
    </location>
</feature>
<evidence type="ECO:0000256" key="1">
    <source>
        <dbReference type="ARBA" id="ARBA00004651"/>
    </source>
</evidence>
<dbReference type="InterPro" id="IPR013013">
    <property type="entry name" value="PTS_EIIC_1"/>
</dbReference>
<evidence type="ECO:0000313" key="11">
    <source>
        <dbReference type="EMBL" id="HJB29317.1"/>
    </source>
</evidence>
<feature type="transmembrane region" description="Helical" evidence="9">
    <location>
        <begin position="20"/>
        <end position="40"/>
    </location>
</feature>
<keyword evidence="5" id="KW-0598">Phosphotransferase system</keyword>
<gene>
    <name evidence="11" type="ORF">IAA06_11065</name>
</gene>
<keyword evidence="6 9" id="KW-0812">Transmembrane</keyword>
<dbReference type="InterPro" id="IPR050558">
    <property type="entry name" value="PTS_Sugar-Specific_Components"/>
</dbReference>
<sequence>MTHKKKIADILIEGISDIILPIIPLLTASGIMKGILLILATCGGLSQDGETYLVLDAIADSAFYFLPVLLAVTASKKFGASTFTAVAIAGVLLYPALTAVLEAGEDLHFLGLPMKGVIYHSSVIPILLTVALLHYVEGFFHKHLPELIESSLTPLFSVLVCSLAALLVFGPAGGLIGDGLAGIYSVVYTFSPVLAGVLLGAAVQPMVIFGFHWSLIIIGMNNLAVNGYDTVLPLMGTSVFAQAGAALAVCVRSNRKEFKSTCISAALSALFGVTEPAMFGVNLPLKKPMAAVLISGAAGGVLAGMSGARAAAFGLPSLVTLPIFLGDGFGMLVCGCGLSMALAFVLTYFMKFDPDKKKENQTENIKEAA</sequence>
<evidence type="ECO:0000256" key="6">
    <source>
        <dbReference type="ARBA" id="ARBA00022692"/>
    </source>
</evidence>
<evidence type="ECO:0000256" key="4">
    <source>
        <dbReference type="ARBA" id="ARBA00022597"/>
    </source>
</evidence>
<name>A0A9D2LTX5_9FIRM</name>
<dbReference type="Pfam" id="PF02378">
    <property type="entry name" value="PTS_EIIC"/>
    <property type="match status" value="1"/>
</dbReference>
<accession>A0A9D2LTX5</accession>
<feature type="transmembrane region" description="Helical" evidence="9">
    <location>
        <begin position="328"/>
        <end position="349"/>
    </location>
</feature>
<evidence type="ECO:0000256" key="3">
    <source>
        <dbReference type="ARBA" id="ARBA00022475"/>
    </source>
</evidence>
<comment type="caution">
    <text evidence="11">The sequence shown here is derived from an EMBL/GenBank/DDBJ whole genome shotgun (WGS) entry which is preliminary data.</text>
</comment>
<evidence type="ECO:0000256" key="7">
    <source>
        <dbReference type="ARBA" id="ARBA00022989"/>
    </source>
</evidence>
<evidence type="ECO:0000256" key="9">
    <source>
        <dbReference type="SAM" id="Phobius"/>
    </source>
</evidence>
<evidence type="ECO:0000256" key="5">
    <source>
        <dbReference type="ARBA" id="ARBA00022683"/>
    </source>
</evidence>
<keyword evidence="2" id="KW-0813">Transport</keyword>
<keyword evidence="4" id="KW-0762">Sugar transport</keyword>
<comment type="subcellular location">
    <subcellularLocation>
        <location evidence="1">Cell membrane</location>
        <topology evidence="1">Multi-pass membrane protein</topology>
    </subcellularLocation>
</comment>
<reference evidence="11" key="1">
    <citation type="journal article" date="2021" name="PeerJ">
        <title>Extensive microbial diversity within the chicken gut microbiome revealed by metagenomics and culture.</title>
        <authorList>
            <person name="Gilroy R."/>
            <person name="Ravi A."/>
            <person name="Getino M."/>
            <person name="Pursley I."/>
            <person name="Horton D.L."/>
            <person name="Alikhan N.F."/>
            <person name="Baker D."/>
            <person name="Gharbi K."/>
            <person name="Hall N."/>
            <person name="Watson M."/>
            <person name="Adriaenssens E.M."/>
            <person name="Foster-Nyarko E."/>
            <person name="Jarju S."/>
            <person name="Secka A."/>
            <person name="Antonio M."/>
            <person name="Oren A."/>
            <person name="Chaudhuri R.R."/>
            <person name="La Ragione R."/>
            <person name="Hildebrand F."/>
            <person name="Pallen M.J."/>
        </authorList>
    </citation>
    <scope>NUCLEOTIDE SEQUENCE</scope>
    <source>
        <strain evidence="11">ChiSjej1B19-5720</strain>
    </source>
</reference>
<reference evidence="11" key="2">
    <citation type="submission" date="2021-04" db="EMBL/GenBank/DDBJ databases">
        <authorList>
            <person name="Gilroy R."/>
        </authorList>
    </citation>
    <scope>NUCLEOTIDE SEQUENCE</scope>
    <source>
        <strain evidence="11">ChiSjej1B19-5720</strain>
    </source>
</reference>
<feature type="domain" description="PTS EIIC type-1" evidence="10">
    <location>
        <begin position="13"/>
        <end position="368"/>
    </location>
</feature>
<dbReference type="Proteomes" id="UP000823842">
    <property type="component" value="Unassembled WGS sequence"/>
</dbReference>
<dbReference type="PANTHER" id="PTHR30175">
    <property type="entry name" value="PHOSPHOTRANSFERASE SYSTEM TRANSPORT PROTEIN"/>
    <property type="match status" value="1"/>
</dbReference>
<dbReference type="PANTHER" id="PTHR30175:SF1">
    <property type="entry name" value="PTS SYSTEM ARBUTIN-, CELLOBIOSE-, AND SALICIN-SPECIFIC EIIBC COMPONENT-RELATED"/>
    <property type="match status" value="1"/>
</dbReference>
<organism evidence="11 12">
    <name type="scientific">Candidatus Blautia faecavium</name>
    <dbReference type="NCBI Taxonomy" id="2838487"/>
    <lineage>
        <taxon>Bacteria</taxon>
        <taxon>Bacillati</taxon>
        <taxon>Bacillota</taxon>
        <taxon>Clostridia</taxon>
        <taxon>Lachnospirales</taxon>
        <taxon>Lachnospiraceae</taxon>
        <taxon>Blautia</taxon>
    </lineage>
</organism>
<dbReference type="GO" id="GO:0090589">
    <property type="term" value="F:protein-phosphocysteine-trehalose phosphotransferase system transporter activity"/>
    <property type="evidence" value="ECO:0007669"/>
    <property type="project" value="TreeGrafter"/>
</dbReference>
<feature type="transmembrane region" description="Helical" evidence="9">
    <location>
        <begin position="52"/>
        <end position="71"/>
    </location>
</feature>
<keyword evidence="3" id="KW-1003">Cell membrane</keyword>
<keyword evidence="8 9" id="KW-0472">Membrane</keyword>
<dbReference type="PROSITE" id="PS51103">
    <property type="entry name" value="PTS_EIIC_TYPE_1"/>
    <property type="match status" value="1"/>
</dbReference>
<dbReference type="GO" id="GO:0015771">
    <property type="term" value="P:trehalose transport"/>
    <property type="evidence" value="ECO:0007669"/>
    <property type="project" value="TreeGrafter"/>
</dbReference>